<reference evidence="1 2" key="1">
    <citation type="journal article" date="2020" name="Nature">
        <title>Isolation of an archaeon at the prokaryote-eukaryote interface.</title>
        <authorList>
            <person name="Imachi H."/>
            <person name="Nobu M.K."/>
            <person name="Nakahara N."/>
            <person name="Morono Y."/>
            <person name="Ogawara M."/>
            <person name="Takaki Y."/>
            <person name="Takano Y."/>
            <person name="Uematsu K."/>
            <person name="Ikuta T."/>
            <person name="Ito M."/>
            <person name="Matsui Y."/>
            <person name="Miyazaki M."/>
            <person name="Murata K."/>
            <person name="Saito Y."/>
            <person name="Sakai S."/>
            <person name="Song C."/>
            <person name="Tasumi E."/>
            <person name="Yamanaka Y."/>
            <person name="Yamaguchi T."/>
            <person name="Kamagata Y."/>
            <person name="Tamaki H."/>
            <person name="Takai K."/>
        </authorList>
    </citation>
    <scope>NUCLEOTIDE SEQUENCE [LARGE SCALE GENOMIC DNA]</scope>
    <source>
        <strain evidence="1 2">MK-D1</strain>
    </source>
</reference>
<evidence type="ECO:0000313" key="1">
    <source>
        <dbReference type="EMBL" id="QEE17054.2"/>
    </source>
</evidence>
<accession>A0A5B9DD46</accession>
<keyword evidence="2" id="KW-1185">Reference proteome</keyword>
<dbReference type="Proteomes" id="UP000321408">
    <property type="component" value="Chromosome"/>
</dbReference>
<proteinExistence type="predicted"/>
<protein>
    <recommendedName>
        <fullName evidence="3">Histidine kinase N-terminal 7TM region domain-containing protein</fullName>
    </recommendedName>
</protein>
<evidence type="ECO:0000313" key="2">
    <source>
        <dbReference type="Proteomes" id="UP000321408"/>
    </source>
</evidence>
<sequence length="244" mass="28160">MFISILARLLSLLLEFELFFEIHILTVIPSTYFGILVIDMINRFSLDPVKIFIFGVCSTGVIFCLFNPNCIIELELSSGEKSFRPGNSLNIWLLIMISITISYLLYNFILIFKRTPPNLRKTVKIICGSSILFGIVTVLFFIFRMTDYVPGLEMLTLSLGSFIFSISFLKSPEIIKFVIKSGEISKLKYINKIFPICSKCKKIRDNEGNWQHLEDYFLHNSDIRFSHGLCPQCEEEFLTDLEKD</sequence>
<organism evidence="1 2">
    <name type="scientific">Promethearchaeum syntrophicum</name>
    <dbReference type="NCBI Taxonomy" id="2594042"/>
    <lineage>
        <taxon>Archaea</taxon>
        <taxon>Promethearchaeati</taxon>
        <taxon>Promethearchaeota</taxon>
        <taxon>Promethearchaeia</taxon>
        <taxon>Promethearchaeales</taxon>
        <taxon>Promethearchaeaceae</taxon>
        <taxon>Promethearchaeum</taxon>
    </lineage>
</organism>
<gene>
    <name evidence="1" type="ORF">DSAG12_02886</name>
</gene>
<reference evidence="1 2" key="2">
    <citation type="journal article" date="2024" name="Int. J. Syst. Evol. Microbiol.">
        <title>Promethearchaeum syntrophicum gen. nov., sp. nov., an anaerobic, obligately syntrophic archaeon, the first isolate of the lineage 'Asgard' archaea, and proposal of the new archaeal phylum Promethearchaeota phyl. nov. and kingdom Promethearchaeati regn. nov.</title>
        <authorList>
            <person name="Imachi H."/>
            <person name="Nobu M.K."/>
            <person name="Kato S."/>
            <person name="Takaki Y."/>
            <person name="Miyazaki M."/>
            <person name="Miyata M."/>
            <person name="Ogawara M."/>
            <person name="Saito Y."/>
            <person name="Sakai S."/>
            <person name="Tahara Y.O."/>
            <person name="Takano Y."/>
            <person name="Tasumi E."/>
            <person name="Uematsu K."/>
            <person name="Yoshimura T."/>
            <person name="Itoh T."/>
            <person name="Ohkuma M."/>
            <person name="Takai K."/>
        </authorList>
    </citation>
    <scope>NUCLEOTIDE SEQUENCE [LARGE SCALE GENOMIC DNA]</scope>
    <source>
        <strain evidence="1 2">MK-D1</strain>
    </source>
</reference>
<dbReference type="KEGG" id="psyt:DSAG12_02886"/>
<dbReference type="EMBL" id="CP042905">
    <property type="protein sequence ID" value="QEE17054.2"/>
    <property type="molecule type" value="Genomic_DNA"/>
</dbReference>
<name>A0A5B9DD46_9ARCH</name>
<evidence type="ECO:0008006" key="3">
    <source>
        <dbReference type="Google" id="ProtNLM"/>
    </source>
</evidence>
<dbReference type="AlphaFoldDB" id="A0A5B9DD46"/>